<dbReference type="KEGG" id="acab:QRX50_27485"/>
<dbReference type="InterPro" id="IPR013324">
    <property type="entry name" value="RNA_pol_sigma_r3/r4-like"/>
</dbReference>
<evidence type="ECO:0000313" key="10">
    <source>
        <dbReference type="Proteomes" id="UP001236014"/>
    </source>
</evidence>
<dbReference type="InterPro" id="IPR007627">
    <property type="entry name" value="RNA_pol_sigma70_r2"/>
</dbReference>
<proteinExistence type="inferred from homology"/>
<evidence type="ECO:0000256" key="3">
    <source>
        <dbReference type="ARBA" id="ARBA00023082"/>
    </source>
</evidence>
<evidence type="ECO:0000256" key="5">
    <source>
        <dbReference type="ARBA" id="ARBA00023163"/>
    </source>
</evidence>
<evidence type="ECO:0000259" key="7">
    <source>
        <dbReference type="Pfam" id="PF04542"/>
    </source>
</evidence>
<dbReference type="CDD" id="cd06171">
    <property type="entry name" value="Sigma70_r4"/>
    <property type="match status" value="1"/>
</dbReference>
<evidence type="ECO:0000256" key="2">
    <source>
        <dbReference type="ARBA" id="ARBA00023015"/>
    </source>
</evidence>
<dbReference type="PANTHER" id="PTHR43133">
    <property type="entry name" value="RNA POLYMERASE ECF-TYPE SIGMA FACTO"/>
    <property type="match status" value="1"/>
</dbReference>
<keyword evidence="10" id="KW-1185">Reference proteome</keyword>
<dbReference type="Pfam" id="PF04545">
    <property type="entry name" value="Sigma70_r4"/>
    <property type="match status" value="1"/>
</dbReference>
<dbReference type="InterPro" id="IPR007630">
    <property type="entry name" value="RNA_pol_sigma70_r4"/>
</dbReference>
<dbReference type="GO" id="GO:0003677">
    <property type="term" value="F:DNA binding"/>
    <property type="evidence" value="ECO:0007669"/>
    <property type="project" value="UniProtKB-KW"/>
</dbReference>
<evidence type="ECO:0000313" key="9">
    <source>
        <dbReference type="EMBL" id="WIX75274.1"/>
    </source>
</evidence>
<keyword evidence="5" id="KW-0804">Transcription</keyword>
<dbReference type="EMBL" id="CP127294">
    <property type="protein sequence ID" value="WIX75274.1"/>
    <property type="molecule type" value="Genomic_DNA"/>
</dbReference>
<protein>
    <submittedName>
        <fullName evidence="9">SigE family RNA polymerase sigma factor</fullName>
    </submittedName>
</protein>
<feature type="domain" description="RNA polymerase sigma-70 region 2" evidence="7">
    <location>
        <begin position="20"/>
        <end position="73"/>
    </location>
</feature>
<accession>A0A9Y2I949</accession>
<dbReference type="PANTHER" id="PTHR43133:SF50">
    <property type="entry name" value="ECF RNA POLYMERASE SIGMA FACTOR SIGM"/>
    <property type="match status" value="1"/>
</dbReference>
<dbReference type="GO" id="GO:0016987">
    <property type="term" value="F:sigma factor activity"/>
    <property type="evidence" value="ECO:0007669"/>
    <property type="project" value="UniProtKB-KW"/>
</dbReference>
<dbReference type="InterPro" id="IPR039425">
    <property type="entry name" value="RNA_pol_sigma-70-like"/>
</dbReference>
<dbReference type="Gene3D" id="1.10.10.10">
    <property type="entry name" value="Winged helix-like DNA-binding domain superfamily/Winged helix DNA-binding domain"/>
    <property type="match status" value="1"/>
</dbReference>
<evidence type="ECO:0000256" key="4">
    <source>
        <dbReference type="ARBA" id="ARBA00023125"/>
    </source>
</evidence>
<dbReference type="GO" id="GO:0006352">
    <property type="term" value="P:DNA-templated transcription initiation"/>
    <property type="evidence" value="ECO:0007669"/>
    <property type="project" value="InterPro"/>
</dbReference>
<name>A0A9Y2I949_9PSEU</name>
<organism evidence="9 10">
    <name type="scientific">Amycolatopsis carbonis</name>
    <dbReference type="NCBI Taxonomy" id="715471"/>
    <lineage>
        <taxon>Bacteria</taxon>
        <taxon>Bacillati</taxon>
        <taxon>Actinomycetota</taxon>
        <taxon>Actinomycetes</taxon>
        <taxon>Pseudonocardiales</taxon>
        <taxon>Pseudonocardiaceae</taxon>
        <taxon>Amycolatopsis</taxon>
    </lineage>
</organism>
<evidence type="ECO:0000256" key="1">
    <source>
        <dbReference type="ARBA" id="ARBA00010641"/>
    </source>
</evidence>
<evidence type="ECO:0000256" key="6">
    <source>
        <dbReference type="SAM" id="MobiDB-lite"/>
    </source>
</evidence>
<dbReference type="NCBIfam" id="TIGR02937">
    <property type="entry name" value="sigma70-ECF"/>
    <property type="match status" value="1"/>
</dbReference>
<reference evidence="9 10" key="1">
    <citation type="submission" date="2023-06" db="EMBL/GenBank/DDBJ databases">
        <authorList>
            <person name="Oyuntsetseg B."/>
            <person name="Kim S.B."/>
        </authorList>
    </citation>
    <scope>NUCLEOTIDE SEQUENCE [LARGE SCALE GENOMIC DNA]</scope>
    <source>
        <strain evidence="9 10">2-15</strain>
    </source>
</reference>
<evidence type="ECO:0000259" key="8">
    <source>
        <dbReference type="Pfam" id="PF04545"/>
    </source>
</evidence>
<dbReference type="RefSeq" id="WP_285966049.1">
    <property type="nucleotide sequence ID" value="NZ_CP127294.1"/>
</dbReference>
<sequence length="169" mass="18850">MADRKNFTDVARDRAPAWCRVSFLMCGDWALAEDIVQVTLLRLYKRWHRLDPDGIEAYARKVMARLAIDASRQPHRRSELLTAPPEHPQRDSAPEDGADVRAALGTLGPRQRAVVALRFYCDLSVAETAATLRISEGTVKSQSARALATLRTLLSLDSTTLNPTERLLP</sequence>
<dbReference type="InterPro" id="IPR014284">
    <property type="entry name" value="RNA_pol_sigma-70_dom"/>
</dbReference>
<comment type="similarity">
    <text evidence="1">Belongs to the sigma-70 factor family. ECF subfamily.</text>
</comment>
<dbReference type="Gene3D" id="1.10.1740.10">
    <property type="match status" value="1"/>
</dbReference>
<dbReference type="AlphaFoldDB" id="A0A9Y2I949"/>
<dbReference type="InterPro" id="IPR013325">
    <property type="entry name" value="RNA_pol_sigma_r2"/>
</dbReference>
<dbReference type="Proteomes" id="UP001236014">
    <property type="component" value="Chromosome"/>
</dbReference>
<feature type="domain" description="RNA polymerase sigma-70 region 4" evidence="8">
    <location>
        <begin position="103"/>
        <end position="151"/>
    </location>
</feature>
<dbReference type="SUPFAM" id="SSF88946">
    <property type="entry name" value="Sigma2 domain of RNA polymerase sigma factors"/>
    <property type="match status" value="1"/>
</dbReference>
<keyword evidence="3" id="KW-0731">Sigma factor</keyword>
<dbReference type="SUPFAM" id="SSF88659">
    <property type="entry name" value="Sigma3 and sigma4 domains of RNA polymerase sigma factors"/>
    <property type="match status" value="1"/>
</dbReference>
<gene>
    <name evidence="9" type="ORF">QRX50_27485</name>
</gene>
<feature type="region of interest" description="Disordered" evidence="6">
    <location>
        <begin position="74"/>
        <end position="96"/>
    </location>
</feature>
<keyword evidence="2" id="KW-0805">Transcription regulation</keyword>
<dbReference type="Pfam" id="PF04542">
    <property type="entry name" value="Sigma70_r2"/>
    <property type="match status" value="1"/>
</dbReference>
<keyword evidence="4" id="KW-0238">DNA-binding</keyword>
<dbReference type="InterPro" id="IPR036388">
    <property type="entry name" value="WH-like_DNA-bd_sf"/>
</dbReference>